<name>A0A5D0MG88_9BACT</name>
<sequence>MLKDNVCYQKAFNYSIKIVKLHKKLKKDKNEYVMSKQLLKCGTSIGANLKEGIHGQSRKDFIAKFSISLKEAEETEYWLDLLKKTGYINKEKHKKLKEDLKEIIKIIVSSIKTAKENI</sequence>
<dbReference type="PIRSF" id="PIRSF035652">
    <property type="entry name" value="CHP02436"/>
    <property type="match status" value="1"/>
</dbReference>
<dbReference type="Proteomes" id="UP000324143">
    <property type="component" value="Unassembled WGS sequence"/>
</dbReference>
<gene>
    <name evidence="1" type="ORF">FXF47_08370</name>
</gene>
<dbReference type="PANTHER" id="PTHR38471">
    <property type="entry name" value="FOUR HELIX BUNDLE PROTEIN"/>
    <property type="match status" value="1"/>
</dbReference>
<proteinExistence type="predicted"/>
<dbReference type="InterPro" id="IPR012657">
    <property type="entry name" value="23S_rRNA-intervening_sequence"/>
</dbReference>
<accession>A0A5D0MG88</accession>
<dbReference type="AlphaFoldDB" id="A0A5D0MG88"/>
<protein>
    <submittedName>
        <fullName evidence="1">Four helix bundle protein</fullName>
    </submittedName>
</protein>
<reference evidence="1" key="1">
    <citation type="submission" date="2019-08" db="EMBL/GenBank/DDBJ databases">
        <title>Genomic characterization of a novel candidate phylum (ARYD3) from a high temperature, high salinity tertiary oil reservoir in north central Oklahoma, USA.</title>
        <authorList>
            <person name="Youssef N.H."/>
            <person name="Yadav A."/>
            <person name="Elshahed M.S."/>
        </authorList>
    </citation>
    <scope>NUCLEOTIDE SEQUENCE [LARGE SCALE GENOMIC DNA]</scope>
    <source>
        <strain evidence="1">ARYD3</strain>
    </source>
</reference>
<dbReference type="Pfam" id="PF05635">
    <property type="entry name" value="23S_rRNA_IVP"/>
    <property type="match status" value="1"/>
</dbReference>
<evidence type="ECO:0000313" key="1">
    <source>
        <dbReference type="EMBL" id="TYB30603.1"/>
    </source>
</evidence>
<dbReference type="EMBL" id="VSIX01000100">
    <property type="protein sequence ID" value="TYB30603.1"/>
    <property type="molecule type" value="Genomic_DNA"/>
</dbReference>
<dbReference type="NCBIfam" id="TIGR02436">
    <property type="entry name" value="four helix bundle protein"/>
    <property type="match status" value="1"/>
</dbReference>
<dbReference type="SUPFAM" id="SSF158446">
    <property type="entry name" value="IVS-encoded protein-like"/>
    <property type="match status" value="1"/>
</dbReference>
<dbReference type="Gene3D" id="1.20.1440.60">
    <property type="entry name" value="23S rRNA-intervening sequence"/>
    <property type="match status" value="1"/>
</dbReference>
<dbReference type="PANTHER" id="PTHR38471:SF2">
    <property type="entry name" value="FOUR HELIX BUNDLE PROTEIN"/>
    <property type="match status" value="1"/>
</dbReference>
<dbReference type="InterPro" id="IPR036583">
    <property type="entry name" value="23S_rRNA_IVS_sf"/>
</dbReference>
<organism evidence="1 2">
    <name type="scientific">Candidatus Mcinerneyibacterium aminivorans</name>
    <dbReference type="NCBI Taxonomy" id="2703815"/>
    <lineage>
        <taxon>Bacteria</taxon>
        <taxon>Candidatus Macinerneyibacteriota</taxon>
        <taxon>Candidatus Mcinerneyibacteria</taxon>
        <taxon>Candidatus Mcinerneyibacteriales</taxon>
        <taxon>Candidatus Mcinerneyibacteriaceae</taxon>
        <taxon>Candidatus Mcinerneyibacterium</taxon>
    </lineage>
</organism>
<evidence type="ECO:0000313" key="2">
    <source>
        <dbReference type="Proteomes" id="UP000324143"/>
    </source>
</evidence>
<keyword evidence="2" id="KW-1185">Reference proteome</keyword>
<comment type="caution">
    <text evidence="1">The sequence shown here is derived from an EMBL/GenBank/DDBJ whole genome shotgun (WGS) entry which is preliminary data.</text>
</comment>